<dbReference type="GO" id="GO:0000976">
    <property type="term" value="F:transcription cis-regulatory region binding"/>
    <property type="evidence" value="ECO:0007669"/>
    <property type="project" value="TreeGrafter"/>
</dbReference>
<evidence type="ECO:0000256" key="3">
    <source>
        <dbReference type="ARBA" id="ARBA00023125"/>
    </source>
</evidence>
<dbReference type="Gene3D" id="1.10.260.40">
    <property type="entry name" value="lambda repressor-like DNA-binding domains"/>
    <property type="match status" value="1"/>
</dbReference>
<evidence type="ECO:0000259" key="6">
    <source>
        <dbReference type="PROSITE" id="PS50943"/>
    </source>
</evidence>
<keyword evidence="9" id="KW-1185">Reference proteome</keyword>
<keyword evidence="4" id="KW-0804">Transcription</keyword>
<evidence type="ECO:0000256" key="4">
    <source>
        <dbReference type="ARBA" id="ARBA00023163"/>
    </source>
</evidence>
<feature type="DNA-binding region" description="H-T-H motif" evidence="5">
    <location>
        <begin position="125"/>
        <end position="144"/>
    </location>
</feature>
<dbReference type="EMBL" id="JAGFBF010000001">
    <property type="protein sequence ID" value="MBO2988431.1"/>
    <property type="molecule type" value="Genomic_DNA"/>
</dbReference>
<keyword evidence="3 5" id="KW-0238">DNA-binding</keyword>
<dbReference type="InterPro" id="IPR009057">
    <property type="entry name" value="Homeodomain-like_sf"/>
</dbReference>
<dbReference type="InterPro" id="IPR001647">
    <property type="entry name" value="HTH_TetR"/>
</dbReference>
<dbReference type="Pfam" id="PF00440">
    <property type="entry name" value="TetR_N"/>
    <property type="match status" value="1"/>
</dbReference>
<dbReference type="InterPro" id="IPR023772">
    <property type="entry name" value="DNA-bd_HTH_TetR-type_CS"/>
</dbReference>
<keyword evidence="2" id="KW-0805">Transcription regulation</keyword>
<sequence>MARERQESETSRELRLRVRDSIADSGIPQREVARRVGMEETKLSKSLRGTRRFTPDELIGIATAAGVTVNWLMTGSDSADGPSAAPHPAILPGRIADTPDRVQKRLEILDAAWHLFGERGLHGTSIAEIAARCGVSSAAVHYHFASKRELFGECLRYSVKRAFDRQVATLAPGEAHADRLKHLVELQLPTGAELTTEWGIWLQSWSAVVVGAMSEEDHAQAYGRWYRTVEDVLAEGLDAGAFAFPSLRDAAMMLTGLIDGFGIKVLVGLISADEMRDQVHRCIDRTIVAHTPPD</sequence>
<dbReference type="InterPro" id="IPR001387">
    <property type="entry name" value="Cro/C1-type_HTH"/>
</dbReference>
<dbReference type="SUPFAM" id="SSF48498">
    <property type="entry name" value="Tetracyclin repressor-like, C-terminal domain"/>
    <property type="match status" value="1"/>
</dbReference>
<feature type="domain" description="HTH tetR-type" evidence="7">
    <location>
        <begin position="102"/>
        <end position="162"/>
    </location>
</feature>
<comment type="caution">
    <text evidence="8">The sequence shown here is derived from an EMBL/GenBank/DDBJ whole genome shotgun (WGS) entry which is preliminary data.</text>
</comment>
<dbReference type="Pfam" id="PF13977">
    <property type="entry name" value="TetR_C_6"/>
    <property type="match status" value="1"/>
</dbReference>
<dbReference type="FunFam" id="1.10.10.60:FF:000141">
    <property type="entry name" value="TetR family transcriptional regulator"/>
    <property type="match status" value="1"/>
</dbReference>
<dbReference type="InterPro" id="IPR050109">
    <property type="entry name" value="HTH-type_TetR-like_transc_reg"/>
</dbReference>
<dbReference type="CDD" id="cd00093">
    <property type="entry name" value="HTH_XRE"/>
    <property type="match status" value="1"/>
</dbReference>
<evidence type="ECO:0000256" key="1">
    <source>
        <dbReference type="ARBA" id="ARBA00022491"/>
    </source>
</evidence>
<dbReference type="InterPro" id="IPR039538">
    <property type="entry name" value="BetI_C"/>
</dbReference>
<evidence type="ECO:0000313" key="8">
    <source>
        <dbReference type="EMBL" id="MBO2988431.1"/>
    </source>
</evidence>
<feature type="domain" description="HTH cro/C1-type" evidence="6">
    <location>
        <begin position="26"/>
        <end position="72"/>
    </location>
</feature>
<dbReference type="GO" id="GO:0003700">
    <property type="term" value="F:DNA-binding transcription factor activity"/>
    <property type="evidence" value="ECO:0007669"/>
    <property type="project" value="TreeGrafter"/>
</dbReference>
<dbReference type="PANTHER" id="PTHR30055">
    <property type="entry name" value="HTH-TYPE TRANSCRIPTIONAL REGULATOR RUTR"/>
    <property type="match status" value="1"/>
</dbReference>
<evidence type="ECO:0000256" key="5">
    <source>
        <dbReference type="PROSITE-ProRule" id="PRU00335"/>
    </source>
</evidence>
<dbReference type="PROSITE" id="PS01081">
    <property type="entry name" value="HTH_TETR_1"/>
    <property type="match status" value="1"/>
</dbReference>
<evidence type="ECO:0000313" key="9">
    <source>
        <dbReference type="Proteomes" id="UP000668403"/>
    </source>
</evidence>
<dbReference type="SUPFAM" id="SSF46689">
    <property type="entry name" value="Homeodomain-like"/>
    <property type="match status" value="1"/>
</dbReference>
<dbReference type="RefSeq" id="WP_208235799.1">
    <property type="nucleotide sequence ID" value="NZ_BAAAQU010000001.1"/>
</dbReference>
<dbReference type="GO" id="GO:0045892">
    <property type="term" value="P:negative regulation of DNA-templated transcription"/>
    <property type="evidence" value="ECO:0007669"/>
    <property type="project" value="UniProtKB-ARBA"/>
</dbReference>
<dbReference type="Proteomes" id="UP000668403">
    <property type="component" value="Unassembled WGS sequence"/>
</dbReference>
<dbReference type="InterPro" id="IPR010982">
    <property type="entry name" value="Lambda_DNA-bd_dom_sf"/>
</dbReference>
<reference evidence="8" key="1">
    <citation type="submission" date="2021-03" db="EMBL/GenBank/DDBJ databases">
        <title>Leucobacter chromiisoli sp. nov., isolated from chromium-containing soil of chemical plant.</title>
        <authorList>
            <person name="Xu Z."/>
        </authorList>
    </citation>
    <scope>NUCLEOTIDE SEQUENCE</scope>
    <source>
        <strain evidence="8">K 70/01</strain>
    </source>
</reference>
<name>A0A939QIC5_9MICO</name>
<proteinExistence type="predicted"/>
<dbReference type="PANTHER" id="PTHR30055:SF234">
    <property type="entry name" value="HTH-TYPE TRANSCRIPTIONAL REGULATOR BETI"/>
    <property type="match status" value="1"/>
</dbReference>
<dbReference type="AlphaFoldDB" id="A0A939QIC5"/>
<dbReference type="PROSITE" id="PS50943">
    <property type="entry name" value="HTH_CROC1"/>
    <property type="match status" value="1"/>
</dbReference>
<gene>
    <name evidence="8" type="ORF">J4H85_00260</name>
</gene>
<evidence type="ECO:0000259" key="7">
    <source>
        <dbReference type="PROSITE" id="PS50977"/>
    </source>
</evidence>
<dbReference type="PROSITE" id="PS50977">
    <property type="entry name" value="HTH_TETR_2"/>
    <property type="match status" value="1"/>
</dbReference>
<accession>A0A939QIC5</accession>
<dbReference type="InterPro" id="IPR036271">
    <property type="entry name" value="Tet_transcr_reg_TetR-rel_C_sf"/>
</dbReference>
<dbReference type="SMART" id="SM00530">
    <property type="entry name" value="HTH_XRE"/>
    <property type="match status" value="1"/>
</dbReference>
<dbReference type="SUPFAM" id="SSF47413">
    <property type="entry name" value="lambda repressor-like DNA-binding domains"/>
    <property type="match status" value="1"/>
</dbReference>
<keyword evidence="1" id="KW-0678">Repressor</keyword>
<dbReference type="Gene3D" id="1.10.357.10">
    <property type="entry name" value="Tetracycline Repressor, domain 2"/>
    <property type="match status" value="1"/>
</dbReference>
<evidence type="ECO:0000256" key="2">
    <source>
        <dbReference type="ARBA" id="ARBA00023015"/>
    </source>
</evidence>
<protein>
    <submittedName>
        <fullName evidence="8">TetR family transcriptional regulator</fullName>
    </submittedName>
</protein>
<dbReference type="PRINTS" id="PR00455">
    <property type="entry name" value="HTHTETR"/>
</dbReference>
<organism evidence="8 9">
    <name type="scientific">Leucobacter tardus</name>
    <dbReference type="NCBI Taxonomy" id="501483"/>
    <lineage>
        <taxon>Bacteria</taxon>
        <taxon>Bacillati</taxon>
        <taxon>Actinomycetota</taxon>
        <taxon>Actinomycetes</taxon>
        <taxon>Micrococcales</taxon>
        <taxon>Microbacteriaceae</taxon>
        <taxon>Leucobacter</taxon>
    </lineage>
</organism>